<protein>
    <submittedName>
        <fullName evidence="1">AAR2 family protein</fullName>
    </submittedName>
</protein>
<name>A0A392MP64_9FABA</name>
<reference evidence="1 2" key="1">
    <citation type="journal article" date="2018" name="Front. Plant Sci.">
        <title>Red Clover (Trifolium pratense) and Zigzag Clover (T. medium) - A Picture of Genomic Similarities and Differences.</title>
        <authorList>
            <person name="Dluhosova J."/>
            <person name="Istvanek J."/>
            <person name="Nedelnik J."/>
            <person name="Repkova J."/>
        </authorList>
    </citation>
    <scope>NUCLEOTIDE SEQUENCE [LARGE SCALE GENOMIC DNA]</scope>
    <source>
        <strain evidence="2">cv. 10/8</strain>
        <tissue evidence="1">Leaf</tissue>
    </source>
</reference>
<evidence type="ECO:0000313" key="1">
    <source>
        <dbReference type="EMBL" id="MCH89332.1"/>
    </source>
</evidence>
<comment type="caution">
    <text evidence="1">The sequence shown here is derived from an EMBL/GenBank/DDBJ whole genome shotgun (WGS) entry which is preliminary data.</text>
</comment>
<dbReference type="EMBL" id="LXQA010015933">
    <property type="protein sequence ID" value="MCH89332.1"/>
    <property type="molecule type" value="Genomic_DNA"/>
</dbReference>
<keyword evidence="2" id="KW-1185">Reference proteome</keyword>
<sequence>MLNCNIPSLQTRKFKELLENSLGWEFQQNSVVDGLYFDENDEFAPVVEMLDDEAHA</sequence>
<proteinExistence type="predicted"/>
<organism evidence="1 2">
    <name type="scientific">Trifolium medium</name>
    <dbReference type="NCBI Taxonomy" id="97028"/>
    <lineage>
        <taxon>Eukaryota</taxon>
        <taxon>Viridiplantae</taxon>
        <taxon>Streptophyta</taxon>
        <taxon>Embryophyta</taxon>
        <taxon>Tracheophyta</taxon>
        <taxon>Spermatophyta</taxon>
        <taxon>Magnoliopsida</taxon>
        <taxon>eudicotyledons</taxon>
        <taxon>Gunneridae</taxon>
        <taxon>Pentapetalae</taxon>
        <taxon>rosids</taxon>
        <taxon>fabids</taxon>
        <taxon>Fabales</taxon>
        <taxon>Fabaceae</taxon>
        <taxon>Papilionoideae</taxon>
        <taxon>50 kb inversion clade</taxon>
        <taxon>NPAAA clade</taxon>
        <taxon>Hologalegina</taxon>
        <taxon>IRL clade</taxon>
        <taxon>Trifolieae</taxon>
        <taxon>Trifolium</taxon>
    </lineage>
</organism>
<gene>
    <name evidence="1" type="ORF">A2U01_0010227</name>
</gene>
<dbReference type="Proteomes" id="UP000265520">
    <property type="component" value="Unassembled WGS sequence"/>
</dbReference>
<dbReference type="AlphaFoldDB" id="A0A392MP64"/>
<feature type="non-terminal residue" evidence="1">
    <location>
        <position position="56"/>
    </location>
</feature>
<evidence type="ECO:0000313" key="2">
    <source>
        <dbReference type="Proteomes" id="UP000265520"/>
    </source>
</evidence>
<accession>A0A392MP64</accession>